<evidence type="ECO:0000313" key="1">
    <source>
        <dbReference type="EMBL" id="SXD86822.1"/>
    </source>
</evidence>
<gene>
    <name evidence="1" type="ORF">SAMEA3538780_00422</name>
</gene>
<dbReference type="RefSeq" id="WP_117126194.1">
    <property type="nucleotide sequence ID" value="NZ_UJZG01000001.1"/>
</dbReference>
<proteinExistence type="predicted"/>
<organism evidence="1 2">
    <name type="scientific">Klebsiella quasivariicola</name>
    <dbReference type="NCBI Taxonomy" id="2026240"/>
    <lineage>
        <taxon>Bacteria</taxon>
        <taxon>Pseudomonadati</taxon>
        <taxon>Pseudomonadota</taxon>
        <taxon>Gammaproteobacteria</taxon>
        <taxon>Enterobacterales</taxon>
        <taxon>Enterobacteriaceae</taxon>
        <taxon>Klebsiella/Raoultella group</taxon>
        <taxon>Klebsiella</taxon>
        <taxon>Klebsiella pneumoniae complex</taxon>
    </lineage>
</organism>
<reference evidence="1 2" key="1">
    <citation type="submission" date="2018-08" db="EMBL/GenBank/DDBJ databases">
        <authorList>
            <consortium name="Pathogen Informatics"/>
        </authorList>
    </citation>
    <scope>NUCLEOTIDE SEQUENCE [LARGE SCALE GENOMIC DNA]</scope>
    <source>
        <strain evidence="1 2">EuSCAPE_IT371</strain>
    </source>
</reference>
<comment type="caution">
    <text evidence="1">The sequence shown here is derived from an EMBL/GenBank/DDBJ whole genome shotgun (WGS) entry which is preliminary data.</text>
</comment>
<dbReference type="Proteomes" id="UP000257712">
    <property type="component" value="Unassembled WGS sequence"/>
</dbReference>
<accession>A0A8B4TKE9</accession>
<evidence type="ECO:0000313" key="2">
    <source>
        <dbReference type="Proteomes" id="UP000257712"/>
    </source>
</evidence>
<dbReference type="EMBL" id="UJZG01000001">
    <property type="protein sequence ID" value="SXD86822.1"/>
    <property type="molecule type" value="Genomic_DNA"/>
</dbReference>
<protein>
    <submittedName>
        <fullName evidence="1">Uncharacterized protein</fullName>
    </submittedName>
</protein>
<name>A0A8B4TKE9_9ENTR</name>
<sequence length="90" mass="10159">MNELENALVGLGVSEHMMSLLFNPIFRLGMIVGSEYTSEWYDKEIERIESECTDDCENAYKRGLAESNKLATELDEVVPSHSIIASVYLI</sequence>
<dbReference type="AlphaFoldDB" id="A0A8B4TKE9"/>